<organism evidence="2 3">
    <name type="scientific">Alligator mississippiensis</name>
    <name type="common">American alligator</name>
    <dbReference type="NCBI Taxonomy" id="8496"/>
    <lineage>
        <taxon>Eukaryota</taxon>
        <taxon>Metazoa</taxon>
        <taxon>Chordata</taxon>
        <taxon>Craniata</taxon>
        <taxon>Vertebrata</taxon>
        <taxon>Euteleostomi</taxon>
        <taxon>Archelosauria</taxon>
        <taxon>Archosauria</taxon>
        <taxon>Crocodylia</taxon>
        <taxon>Alligatoridae</taxon>
        <taxon>Alligatorinae</taxon>
        <taxon>Alligator</taxon>
    </lineage>
</organism>
<keyword evidence="3" id="KW-1185">Reference proteome</keyword>
<reference evidence="2 3" key="1">
    <citation type="journal article" date="2012" name="Genome Biol.">
        <title>Sequencing three crocodilian genomes to illuminate the evolution of archosaurs and amniotes.</title>
        <authorList>
            <person name="St John J.A."/>
            <person name="Braun E.L."/>
            <person name="Isberg S.R."/>
            <person name="Miles L.G."/>
            <person name="Chong A.Y."/>
            <person name="Gongora J."/>
            <person name="Dalzell P."/>
            <person name="Moran C."/>
            <person name="Bed'hom B."/>
            <person name="Abzhanov A."/>
            <person name="Burgess S.C."/>
            <person name="Cooksey A.M."/>
            <person name="Castoe T.A."/>
            <person name="Crawford N.G."/>
            <person name="Densmore L.D."/>
            <person name="Drew J.C."/>
            <person name="Edwards S.V."/>
            <person name="Faircloth B.C."/>
            <person name="Fujita M.K."/>
            <person name="Greenwold M.J."/>
            <person name="Hoffmann F.G."/>
            <person name="Howard J.M."/>
            <person name="Iguchi T."/>
            <person name="Janes D.E."/>
            <person name="Khan S.Y."/>
            <person name="Kohno S."/>
            <person name="de Koning A.J."/>
            <person name="Lance S.L."/>
            <person name="McCarthy F.M."/>
            <person name="McCormack J.E."/>
            <person name="Merchant M.E."/>
            <person name="Peterson D.G."/>
            <person name="Pollock D.D."/>
            <person name="Pourmand N."/>
            <person name="Raney B.J."/>
            <person name="Roessler K.A."/>
            <person name="Sanford J.R."/>
            <person name="Sawyer R.H."/>
            <person name="Schmidt C.J."/>
            <person name="Triplett E.W."/>
            <person name="Tuberville T.D."/>
            <person name="Venegas-Anaya M."/>
            <person name="Howard J.T."/>
            <person name="Jarvis E.D."/>
            <person name="Guillette L.J.Jr."/>
            <person name="Glenn T.C."/>
            <person name="Green R.E."/>
            <person name="Ray D.A."/>
        </authorList>
    </citation>
    <scope>NUCLEOTIDE SEQUENCE [LARGE SCALE GENOMIC DNA]</scope>
    <source>
        <strain evidence="2">KSC_2009_1</strain>
    </source>
</reference>
<comment type="caution">
    <text evidence="2">The sequence shown here is derived from an EMBL/GenBank/DDBJ whole genome shotgun (WGS) entry which is preliminary data.</text>
</comment>
<evidence type="ECO:0000256" key="1">
    <source>
        <dbReference type="SAM" id="MobiDB-lite"/>
    </source>
</evidence>
<dbReference type="EMBL" id="AKHW03001146">
    <property type="protein sequence ID" value="KYO43486.1"/>
    <property type="molecule type" value="Genomic_DNA"/>
</dbReference>
<proteinExistence type="predicted"/>
<feature type="compositionally biased region" description="Basic and acidic residues" evidence="1">
    <location>
        <begin position="12"/>
        <end position="34"/>
    </location>
</feature>
<sequence length="145" mass="16731">MDEASSWNSHSMPKDQLAHLPDVARRTSEQDHNRTTLQCRVEAKMLQAKFHRDVDRAQQQDTALHYMAQYRQSRDSSGEESKRVPAMPPSGSSKEGRPRTLISTPALIPRIPRQLRQTVSSARTDRVVNALRECEQWVQELVRQR</sequence>
<feature type="region of interest" description="Disordered" evidence="1">
    <location>
        <begin position="1"/>
        <end position="36"/>
    </location>
</feature>
<dbReference type="Proteomes" id="UP000050525">
    <property type="component" value="Unassembled WGS sequence"/>
</dbReference>
<evidence type="ECO:0000313" key="3">
    <source>
        <dbReference type="Proteomes" id="UP000050525"/>
    </source>
</evidence>
<feature type="compositionally biased region" description="Basic and acidic residues" evidence="1">
    <location>
        <begin position="72"/>
        <end position="83"/>
    </location>
</feature>
<protein>
    <submittedName>
        <fullName evidence="2">Uncharacterized protein</fullName>
    </submittedName>
</protein>
<accession>A0A151P350</accession>
<dbReference type="AlphaFoldDB" id="A0A151P350"/>
<gene>
    <name evidence="2" type="ORF">Y1Q_0013538</name>
</gene>
<evidence type="ECO:0000313" key="2">
    <source>
        <dbReference type="EMBL" id="KYO43486.1"/>
    </source>
</evidence>
<feature type="compositionally biased region" description="Polar residues" evidence="1">
    <location>
        <begin position="1"/>
        <end position="11"/>
    </location>
</feature>
<name>A0A151P350_ALLMI</name>
<feature type="region of interest" description="Disordered" evidence="1">
    <location>
        <begin position="70"/>
        <end position="105"/>
    </location>
</feature>